<dbReference type="EMBL" id="JBHRZT010000020">
    <property type="protein sequence ID" value="MFC3882875.1"/>
    <property type="molecule type" value="Genomic_DNA"/>
</dbReference>
<reference evidence="3" key="1">
    <citation type="journal article" date="2019" name="Int. J. Syst. Evol. Microbiol.">
        <title>The Global Catalogue of Microorganisms (GCM) 10K type strain sequencing project: providing services to taxonomists for standard genome sequencing and annotation.</title>
        <authorList>
            <consortium name="The Broad Institute Genomics Platform"/>
            <consortium name="The Broad Institute Genome Sequencing Center for Infectious Disease"/>
            <person name="Wu L."/>
            <person name="Ma J."/>
        </authorList>
    </citation>
    <scope>NUCLEOTIDE SEQUENCE [LARGE SCALE GENOMIC DNA]</scope>
    <source>
        <strain evidence="3">CCUG 61889</strain>
    </source>
</reference>
<keyword evidence="1" id="KW-0472">Membrane</keyword>
<gene>
    <name evidence="2" type="ORF">ACFOU2_04875</name>
</gene>
<accession>A0ABV8AZ78</accession>
<dbReference type="Pfam" id="PF10942">
    <property type="entry name" value="DUF2619"/>
    <property type="match status" value="1"/>
</dbReference>
<keyword evidence="3" id="KW-1185">Reference proteome</keyword>
<evidence type="ECO:0000256" key="1">
    <source>
        <dbReference type="SAM" id="Phobius"/>
    </source>
</evidence>
<dbReference type="RefSeq" id="WP_377912736.1">
    <property type="nucleotide sequence ID" value="NZ_JBHRZT010000020.1"/>
</dbReference>
<feature type="transmembrane region" description="Helical" evidence="1">
    <location>
        <begin position="12"/>
        <end position="35"/>
    </location>
</feature>
<dbReference type="Proteomes" id="UP001595752">
    <property type="component" value="Unassembled WGS sequence"/>
</dbReference>
<evidence type="ECO:0000313" key="3">
    <source>
        <dbReference type="Proteomes" id="UP001595752"/>
    </source>
</evidence>
<dbReference type="InterPro" id="IPR020390">
    <property type="entry name" value="Uncharacterised_YqhV"/>
</dbReference>
<protein>
    <submittedName>
        <fullName evidence="2">YqhV family protein</fullName>
    </submittedName>
</protein>
<organism evidence="2 3">
    <name type="scientific">Bacillus songklensis</name>
    <dbReference type="NCBI Taxonomy" id="1069116"/>
    <lineage>
        <taxon>Bacteria</taxon>
        <taxon>Bacillati</taxon>
        <taxon>Bacillota</taxon>
        <taxon>Bacilli</taxon>
        <taxon>Bacillales</taxon>
        <taxon>Bacillaceae</taxon>
        <taxon>Bacillus</taxon>
    </lineage>
</organism>
<feature type="transmembrane region" description="Helical" evidence="1">
    <location>
        <begin position="74"/>
        <end position="92"/>
    </location>
</feature>
<keyword evidence="1" id="KW-1133">Transmembrane helix</keyword>
<evidence type="ECO:0000313" key="2">
    <source>
        <dbReference type="EMBL" id="MFC3882875.1"/>
    </source>
</evidence>
<proteinExistence type="predicted"/>
<sequence>MKRLLSHMDSTVLTMAVLRLVSASVEFTAAILIFLNNDVKKALFINGLLAMVGPIVMVASFSIGLISVADQLSAGKLVMIIVGVVFILIGVFK</sequence>
<name>A0ABV8AZ78_9BACI</name>
<keyword evidence="1" id="KW-0812">Transmembrane</keyword>
<comment type="caution">
    <text evidence="2">The sequence shown here is derived from an EMBL/GenBank/DDBJ whole genome shotgun (WGS) entry which is preliminary data.</text>
</comment>
<feature type="transmembrane region" description="Helical" evidence="1">
    <location>
        <begin position="47"/>
        <end position="68"/>
    </location>
</feature>